<feature type="region of interest" description="Disordered" evidence="9">
    <location>
        <begin position="339"/>
        <end position="358"/>
    </location>
</feature>
<keyword evidence="10" id="KW-0472">Membrane</keyword>
<keyword evidence="10" id="KW-0812">Transmembrane</keyword>
<evidence type="ECO:0000256" key="4">
    <source>
        <dbReference type="ARBA" id="ARBA00022679"/>
    </source>
</evidence>
<gene>
    <name evidence="12" type="ORF">Atai01_13540</name>
</gene>
<evidence type="ECO:0000256" key="1">
    <source>
        <dbReference type="ARBA" id="ARBA00000085"/>
    </source>
</evidence>
<dbReference type="InterPro" id="IPR055558">
    <property type="entry name" value="DUF7134"/>
</dbReference>
<keyword evidence="5" id="KW-0547">Nucleotide-binding</keyword>
<dbReference type="GO" id="GO:0016020">
    <property type="term" value="C:membrane"/>
    <property type="evidence" value="ECO:0007669"/>
    <property type="project" value="InterPro"/>
</dbReference>
<dbReference type="GO" id="GO:0046983">
    <property type="term" value="F:protein dimerization activity"/>
    <property type="evidence" value="ECO:0007669"/>
    <property type="project" value="InterPro"/>
</dbReference>
<evidence type="ECO:0000256" key="8">
    <source>
        <dbReference type="ARBA" id="ARBA00023012"/>
    </source>
</evidence>
<evidence type="ECO:0000256" key="10">
    <source>
        <dbReference type="SAM" id="Phobius"/>
    </source>
</evidence>
<dbReference type="SUPFAM" id="SSF55874">
    <property type="entry name" value="ATPase domain of HSP90 chaperone/DNA topoisomerase II/histidine kinase"/>
    <property type="match status" value="1"/>
</dbReference>
<dbReference type="AlphaFoldDB" id="A0A9W6QZC9"/>
<evidence type="ECO:0000256" key="3">
    <source>
        <dbReference type="ARBA" id="ARBA00022553"/>
    </source>
</evidence>
<evidence type="ECO:0000256" key="5">
    <source>
        <dbReference type="ARBA" id="ARBA00022741"/>
    </source>
</evidence>
<comment type="catalytic activity">
    <reaction evidence="1">
        <text>ATP + protein L-histidine = ADP + protein N-phospho-L-histidine.</text>
        <dbReference type="EC" id="2.7.13.3"/>
    </reaction>
</comment>
<evidence type="ECO:0000256" key="7">
    <source>
        <dbReference type="ARBA" id="ARBA00022840"/>
    </source>
</evidence>
<proteinExistence type="predicted"/>
<keyword evidence="13" id="KW-1185">Reference proteome</keyword>
<feature type="transmembrane region" description="Helical" evidence="10">
    <location>
        <begin position="12"/>
        <end position="30"/>
    </location>
</feature>
<keyword evidence="6" id="KW-0418">Kinase</keyword>
<dbReference type="GO" id="GO:0005524">
    <property type="term" value="F:ATP binding"/>
    <property type="evidence" value="ECO:0007669"/>
    <property type="project" value="UniProtKB-KW"/>
</dbReference>
<dbReference type="RefSeq" id="WP_432705749.1">
    <property type="nucleotide sequence ID" value="NZ_BSTI01000002.1"/>
</dbReference>
<dbReference type="SMART" id="SM00387">
    <property type="entry name" value="HATPase_c"/>
    <property type="match status" value="1"/>
</dbReference>
<evidence type="ECO:0000259" key="11">
    <source>
        <dbReference type="PROSITE" id="PS50109"/>
    </source>
</evidence>
<dbReference type="InterPro" id="IPR050482">
    <property type="entry name" value="Sensor_HK_TwoCompSys"/>
</dbReference>
<dbReference type="InterPro" id="IPR005467">
    <property type="entry name" value="His_kinase_dom"/>
</dbReference>
<evidence type="ECO:0000313" key="12">
    <source>
        <dbReference type="EMBL" id="GLY64735.1"/>
    </source>
</evidence>
<dbReference type="CDD" id="cd16917">
    <property type="entry name" value="HATPase_UhpB-NarQ-NarX-like"/>
    <property type="match status" value="1"/>
</dbReference>
<feature type="transmembrane region" description="Helical" evidence="10">
    <location>
        <begin position="42"/>
        <end position="59"/>
    </location>
</feature>
<accession>A0A9W6QZC9</accession>
<organism evidence="12 13">
    <name type="scientific">Amycolatopsis taiwanensis</name>
    <dbReference type="NCBI Taxonomy" id="342230"/>
    <lineage>
        <taxon>Bacteria</taxon>
        <taxon>Bacillati</taxon>
        <taxon>Actinomycetota</taxon>
        <taxon>Actinomycetes</taxon>
        <taxon>Pseudonocardiales</taxon>
        <taxon>Pseudonocardiaceae</taxon>
        <taxon>Amycolatopsis</taxon>
    </lineage>
</organism>
<feature type="transmembrane region" description="Helical" evidence="10">
    <location>
        <begin position="131"/>
        <end position="149"/>
    </location>
</feature>
<comment type="caution">
    <text evidence="12">The sequence shown here is derived from an EMBL/GenBank/DDBJ whole genome shotgun (WGS) entry which is preliminary data.</text>
</comment>
<keyword evidence="4" id="KW-0808">Transferase</keyword>
<name>A0A9W6QZC9_9PSEU</name>
<dbReference type="Pfam" id="PF23539">
    <property type="entry name" value="DUF7134"/>
    <property type="match status" value="1"/>
</dbReference>
<dbReference type="Pfam" id="PF02518">
    <property type="entry name" value="HATPase_c"/>
    <property type="match status" value="1"/>
</dbReference>
<dbReference type="InterPro" id="IPR003594">
    <property type="entry name" value="HATPase_dom"/>
</dbReference>
<dbReference type="PANTHER" id="PTHR24421">
    <property type="entry name" value="NITRATE/NITRITE SENSOR PROTEIN NARX-RELATED"/>
    <property type="match status" value="1"/>
</dbReference>
<keyword evidence="3" id="KW-0597">Phosphoprotein</keyword>
<keyword evidence="10" id="KW-1133">Transmembrane helix</keyword>
<evidence type="ECO:0000256" key="2">
    <source>
        <dbReference type="ARBA" id="ARBA00012438"/>
    </source>
</evidence>
<dbReference type="EMBL" id="BSTI01000002">
    <property type="protein sequence ID" value="GLY64735.1"/>
    <property type="molecule type" value="Genomic_DNA"/>
</dbReference>
<dbReference type="PROSITE" id="PS50109">
    <property type="entry name" value="HIS_KIN"/>
    <property type="match status" value="1"/>
</dbReference>
<reference evidence="12" key="1">
    <citation type="submission" date="2023-03" db="EMBL/GenBank/DDBJ databases">
        <title>Amycolatopsis taiwanensis NBRC 103393.</title>
        <authorList>
            <person name="Ichikawa N."/>
            <person name="Sato H."/>
            <person name="Tonouchi N."/>
        </authorList>
    </citation>
    <scope>NUCLEOTIDE SEQUENCE</scope>
    <source>
        <strain evidence="12">NBRC 103393</strain>
    </source>
</reference>
<dbReference type="EC" id="2.7.13.3" evidence="2"/>
<keyword evidence="8" id="KW-0902">Two-component regulatory system</keyword>
<feature type="domain" description="Histidine kinase" evidence="11">
    <location>
        <begin position="302"/>
        <end position="390"/>
    </location>
</feature>
<dbReference type="InterPro" id="IPR036890">
    <property type="entry name" value="HATPase_C_sf"/>
</dbReference>
<evidence type="ECO:0000256" key="9">
    <source>
        <dbReference type="SAM" id="MobiDB-lite"/>
    </source>
</evidence>
<dbReference type="InterPro" id="IPR011712">
    <property type="entry name" value="Sig_transdc_His_kin_sub3_dim/P"/>
</dbReference>
<dbReference type="Proteomes" id="UP001165136">
    <property type="component" value="Unassembled WGS sequence"/>
</dbReference>
<evidence type="ECO:0000313" key="13">
    <source>
        <dbReference type="Proteomes" id="UP001165136"/>
    </source>
</evidence>
<dbReference type="GO" id="GO:0000155">
    <property type="term" value="F:phosphorelay sensor kinase activity"/>
    <property type="evidence" value="ECO:0007669"/>
    <property type="project" value="InterPro"/>
</dbReference>
<sequence>MKRWYVNANPLFLDTALAVVATAITLGWAVSSDPHFDGLRQLDGLGVALTCLVNLPLAVRRRAPIAVLVVSCLAANVYFTLGYPAALNQVMILLAMYTVAMHRPPLWSVPSAAFTAGVFAYAQLISQLGPAWLTVAQSVVLMAVVWLLGNSSRRLIATNVLLAQLTTQQKREQEHRAHRAVTEERLRIARELHDVVAHHMSVISVQAGVARYVFESDPATASAAVDTIAGTSREALEEMRRLLAVLRIPPDRPEDALDAYDPAPGLDRMGDLLDRVRVAGVPVDLEVNGEARPLAPGVELCVYRVVQESLTNVLKYAQDSRATVELTYRRDELRVRVVNDGPPVSHDDRTNTGQGLAGMRERARLYGGRLTAGPRPEGGFEVVLVVPAVAAAGATKEGQ</sequence>
<keyword evidence="7" id="KW-0067">ATP-binding</keyword>
<dbReference type="Gene3D" id="3.30.565.10">
    <property type="entry name" value="Histidine kinase-like ATPase, C-terminal domain"/>
    <property type="match status" value="1"/>
</dbReference>
<evidence type="ECO:0000256" key="6">
    <source>
        <dbReference type="ARBA" id="ARBA00022777"/>
    </source>
</evidence>
<dbReference type="PANTHER" id="PTHR24421:SF10">
    <property type="entry name" value="NITRATE_NITRITE SENSOR PROTEIN NARQ"/>
    <property type="match status" value="1"/>
</dbReference>
<dbReference type="Pfam" id="PF07730">
    <property type="entry name" value="HisKA_3"/>
    <property type="match status" value="1"/>
</dbReference>
<feature type="transmembrane region" description="Helical" evidence="10">
    <location>
        <begin position="66"/>
        <end position="86"/>
    </location>
</feature>
<dbReference type="Gene3D" id="1.20.5.1930">
    <property type="match status" value="1"/>
</dbReference>
<protein>
    <recommendedName>
        <fullName evidence="2">histidine kinase</fullName>
        <ecNumber evidence="2">2.7.13.3</ecNumber>
    </recommendedName>
</protein>